<dbReference type="PANTHER" id="PTHR43585:SF2">
    <property type="entry name" value="ATP-GRASP ENZYME FSQD"/>
    <property type="match status" value="1"/>
</dbReference>
<feature type="domain" description="ATP-grasp" evidence="5">
    <location>
        <begin position="108"/>
        <end position="303"/>
    </location>
</feature>
<proteinExistence type="predicted"/>
<dbReference type="EMBL" id="SJJZ01000003">
    <property type="protein sequence ID" value="TCC06291.1"/>
    <property type="molecule type" value="Genomic_DNA"/>
</dbReference>
<comment type="caution">
    <text evidence="6">The sequence shown here is derived from an EMBL/GenBank/DDBJ whole genome shotgun (WGS) entry which is preliminary data.</text>
</comment>
<dbReference type="OrthoDB" id="3810315at2"/>
<keyword evidence="7" id="KW-1185">Reference proteome</keyword>
<dbReference type="Proteomes" id="UP000292346">
    <property type="component" value="Unassembled WGS sequence"/>
</dbReference>
<keyword evidence="2 4" id="KW-0547">Nucleotide-binding</keyword>
<dbReference type="Pfam" id="PF02655">
    <property type="entry name" value="ATP-grasp_3"/>
    <property type="match status" value="1"/>
</dbReference>
<dbReference type="GO" id="GO:0016874">
    <property type="term" value="F:ligase activity"/>
    <property type="evidence" value="ECO:0007669"/>
    <property type="project" value="UniProtKB-KW"/>
</dbReference>
<dbReference type="PROSITE" id="PS50975">
    <property type="entry name" value="ATP_GRASP"/>
    <property type="match status" value="1"/>
</dbReference>
<dbReference type="GO" id="GO:0005524">
    <property type="term" value="F:ATP binding"/>
    <property type="evidence" value="ECO:0007669"/>
    <property type="project" value="UniProtKB-UniRule"/>
</dbReference>
<evidence type="ECO:0000259" key="5">
    <source>
        <dbReference type="PROSITE" id="PS50975"/>
    </source>
</evidence>
<sequence length="402" mass="43287">MTARKPTLAVVYDRGAVLPFEIARSLRPLAELVFVVPPSDHAQQASKVLRALGEVRALDDAMSGSRPDGVVTFSERMLGATSRLAADWGLPGHSSDVVELVTDKYAQRRRLAAAGVDPVRCHQLTRAGDWAAACDDVGLPAVLKPSHGEASRDTFLVHDRRTGADLVDQLLRRTPALVVEEYLSGRPAQGVGDYVSVESITSYAQTRHLAVTGKLPLVEPFRETGQFWPCQLSSDEQDEITALTGKALEALGITFGISHTEVKLTPHGPRIIEVNGRLGGHLADLALRSSNLDLVALAAKVALGENPRFESNAPTAVHFQHYSSGPADRVRVQSIPDGREVSALEGVDHYRTFVQPGSIVAGGTATNQLDFLAGHAPTHPEMLTILDQAIPLLTFEFTTDVK</sequence>
<dbReference type="PANTHER" id="PTHR43585">
    <property type="entry name" value="FUMIPYRROLE BIOSYNTHESIS PROTEIN C"/>
    <property type="match status" value="1"/>
</dbReference>
<dbReference type="SUPFAM" id="SSF56059">
    <property type="entry name" value="Glutathione synthetase ATP-binding domain-like"/>
    <property type="match status" value="1"/>
</dbReference>
<dbReference type="Gene3D" id="3.30.470.20">
    <property type="entry name" value="ATP-grasp fold, B domain"/>
    <property type="match status" value="1"/>
</dbReference>
<dbReference type="GO" id="GO:0046872">
    <property type="term" value="F:metal ion binding"/>
    <property type="evidence" value="ECO:0007669"/>
    <property type="project" value="InterPro"/>
</dbReference>
<reference evidence="6 7" key="1">
    <citation type="submission" date="2019-02" db="EMBL/GenBank/DDBJ databases">
        <title>Kribbella capetownensis sp. nov. and Kribbella speibonae sp. nov., isolated from soil.</title>
        <authorList>
            <person name="Curtis S.M."/>
            <person name="Norton I."/>
            <person name="Everest G.J."/>
            <person name="Meyers P.R."/>
        </authorList>
    </citation>
    <scope>NUCLEOTIDE SEQUENCE [LARGE SCALE GENOMIC DNA]</scope>
    <source>
        <strain evidence="6 7">KCTC 29219</strain>
    </source>
</reference>
<evidence type="ECO:0000256" key="3">
    <source>
        <dbReference type="ARBA" id="ARBA00022840"/>
    </source>
</evidence>
<keyword evidence="1" id="KW-0436">Ligase</keyword>
<accession>A0A4R0H7C0</accession>
<keyword evidence="3 4" id="KW-0067">ATP-binding</keyword>
<dbReference type="InterPro" id="IPR003806">
    <property type="entry name" value="ATP-grasp_PylC-type"/>
</dbReference>
<dbReference type="AlphaFoldDB" id="A0A4R0H7C0"/>
<evidence type="ECO:0000256" key="4">
    <source>
        <dbReference type="PROSITE-ProRule" id="PRU00409"/>
    </source>
</evidence>
<name>A0A4R0H7C0_9ACTN</name>
<dbReference type="InterPro" id="IPR011761">
    <property type="entry name" value="ATP-grasp"/>
</dbReference>
<gene>
    <name evidence="6" type="ORF">E0H45_30670</name>
</gene>
<evidence type="ECO:0000256" key="1">
    <source>
        <dbReference type="ARBA" id="ARBA00022598"/>
    </source>
</evidence>
<protein>
    <submittedName>
        <fullName evidence="6">ATP-grasp domain-containing protein</fullName>
    </submittedName>
</protein>
<evidence type="ECO:0000313" key="7">
    <source>
        <dbReference type="Proteomes" id="UP000292346"/>
    </source>
</evidence>
<evidence type="ECO:0000256" key="2">
    <source>
        <dbReference type="ARBA" id="ARBA00022741"/>
    </source>
</evidence>
<organism evidence="6 7">
    <name type="scientific">Kribbella soli</name>
    <dbReference type="NCBI Taxonomy" id="1124743"/>
    <lineage>
        <taxon>Bacteria</taxon>
        <taxon>Bacillati</taxon>
        <taxon>Actinomycetota</taxon>
        <taxon>Actinomycetes</taxon>
        <taxon>Propionibacteriales</taxon>
        <taxon>Kribbellaceae</taxon>
        <taxon>Kribbella</taxon>
    </lineage>
</organism>
<evidence type="ECO:0000313" key="6">
    <source>
        <dbReference type="EMBL" id="TCC06291.1"/>
    </source>
</evidence>
<dbReference type="InterPro" id="IPR052032">
    <property type="entry name" value="ATP-dep_AA_Ligase"/>
</dbReference>
<dbReference type="RefSeq" id="WP_131343631.1">
    <property type="nucleotide sequence ID" value="NZ_SJJZ01000003.1"/>
</dbReference>